<feature type="compositionally biased region" description="Basic residues" evidence="4">
    <location>
        <begin position="292"/>
        <end position="309"/>
    </location>
</feature>
<feature type="compositionally biased region" description="Basic and acidic residues" evidence="4">
    <location>
        <begin position="152"/>
        <end position="163"/>
    </location>
</feature>
<dbReference type="GO" id="GO:0008270">
    <property type="term" value="F:zinc ion binding"/>
    <property type="evidence" value="ECO:0007669"/>
    <property type="project" value="UniProtKB-KW"/>
</dbReference>
<accession>A0A226DG98</accession>
<comment type="caution">
    <text evidence="7">The sequence shown here is derived from an EMBL/GenBank/DDBJ whole genome shotgun (WGS) entry which is preliminary data.</text>
</comment>
<keyword evidence="5" id="KW-0812">Transmembrane</keyword>
<keyword evidence="5" id="KW-1133">Transmembrane helix</keyword>
<name>A0A226DG98_FOLCA</name>
<protein>
    <submittedName>
        <fullName evidence="7">Zinc finger CCHC domain-containing protein 24</fullName>
    </submittedName>
</protein>
<keyword evidence="1" id="KW-0479">Metal-binding</keyword>
<evidence type="ECO:0000256" key="4">
    <source>
        <dbReference type="SAM" id="MobiDB-lite"/>
    </source>
</evidence>
<feature type="region of interest" description="Disordered" evidence="4">
    <location>
        <begin position="275"/>
        <end position="320"/>
    </location>
</feature>
<dbReference type="InterPro" id="IPR027377">
    <property type="entry name" value="ZAR1/RTP1-5-like_Znf-3CxxC"/>
</dbReference>
<reference evidence="7 8" key="1">
    <citation type="submission" date="2015-12" db="EMBL/GenBank/DDBJ databases">
        <title>The genome of Folsomia candida.</title>
        <authorList>
            <person name="Faddeeva A."/>
            <person name="Derks M.F."/>
            <person name="Anvar Y."/>
            <person name="Smit S."/>
            <person name="Van Straalen N."/>
            <person name="Roelofs D."/>
        </authorList>
    </citation>
    <scope>NUCLEOTIDE SEQUENCE [LARGE SCALE GENOMIC DNA]</scope>
    <source>
        <strain evidence="7 8">VU population</strain>
        <tissue evidence="7">Whole body</tissue>
    </source>
</reference>
<proteinExistence type="predicted"/>
<feature type="transmembrane region" description="Helical" evidence="5">
    <location>
        <begin position="380"/>
        <end position="400"/>
    </location>
</feature>
<dbReference type="Proteomes" id="UP000198287">
    <property type="component" value="Unassembled WGS sequence"/>
</dbReference>
<keyword evidence="2" id="KW-0863">Zinc-finger</keyword>
<dbReference type="InterPro" id="IPR033446">
    <property type="entry name" value="ZCCHC24_Znf-3CxxC"/>
</dbReference>
<feature type="region of interest" description="Disordered" evidence="4">
    <location>
        <begin position="152"/>
        <end position="184"/>
    </location>
</feature>
<evidence type="ECO:0000256" key="2">
    <source>
        <dbReference type="ARBA" id="ARBA00022771"/>
    </source>
</evidence>
<dbReference type="AlphaFoldDB" id="A0A226DG98"/>
<keyword evidence="8" id="KW-1185">Reference proteome</keyword>
<feature type="compositionally biased region" description="Polar residues" evidence="4">
    <location>
        <begin position="164"/>
        <end position="183"/>
    </location>
</feature>
<keyword evidence="3" id="KW-0862">Zinc</keyword>
<dbReference type="EMBL" id="LNIX01000019">
    <property type="protein sequence ID" value="OXA44209.1"/>
    <property type="molecule type" value="Genomic_DNA"/>
</dbReference>
<feature type="transmembrane region" description="Helical" evidence="5">
    <location>
        <begin position="356"/>
        <end position="374"/>
    </location>
</feature>
<evidence type="ECO:0000259" key="6">
    <source>
        <dbReference type="SMART" id="SM01328"/>
    </source>
</evidence>
<feature type="domain" description="3CxxC-type" evidence="6">
    <location>
        <begin position="13"/>
        <end position="85"/>
    </location>
</feature>
<keyword evidence="5" id="KW-0472">Membrane</keyword>
<evidence type="ECO:0000256" key="5">
    <source>
        <dbReference type="SAM" id="Phobius"/>
    </source>
</evidence>
<dbReference type="Pfam" id="PF17180">
    <property type="entry name" value="Zn_ribbon_3CxxC_2"/>
    <property type="match status" value="1"/>
</dbReference>
<gene>
    <name evidence="7" type="ORF">Fcan01_20836</name>
</gene>
<evidence type="ECO:0000313" key="7">
    <source>
        <dbReference type="EMBL" id="OXA44209.1"/>
    </source>
</evidence>
<evidence type="ECO:0000256" key="1">
    <source>
        <dbReference type="ARBA" id="ARBA00022723"/>
    </source>
</evidence>
<sequence>MSTLESGSGWDYAGYGEFKCPRCHRFWASNKAWALFGQKCAKCANNVPAPSRIETLYYYECRDCNRIWKHRFDQDGQPCPKCKIKVKANTYADYRKYILPRLPDFPIFADMAEDNDDNEYRPHRRDLCEICKYLGKDCSSWNMSSIDEYQDRGNSRKFTENKRTPSTLLGESHFRPSTSTSTRELCPVPEENQWSKYVRGGPKKNKRRVLDDLSWPTLLESAPPLGYLPDAGDEQLVPKEQLTEKQQFMEIQQLIENEELIESLQKLDKEHIPSEALLSPVTPPTEVAATQKIRHKRRLRGPRKSAKKRSNSESMEQDSTVNLVVQPEISGAKTPHNIEIEPRPQEQINTISRPRLIYYFMLYICICCNAVLSVDNVIKRYNHFALFMPLFWLIIAYEFCQKYGKHLEPSGAQERRNRAKNYVISLYNRYVF</sequence>
<organism evidence="7 8">
    <name type="scientific">Folsomia candida</name>
    <name type="common">Springtail</name>
    <dbReference type="NCBI Taxonomy" id="158441"/>
    <lineage>
        <taxon>Eukaryota</taxon>
        <taxon>Metazoa</taxon>
        <taxon>Ecdysozoa</taxon>
        <taxon>Arthropoda</taxon>
        <taxon>Hexapoda</taxon>
        <taxon>Collembola</taxon>
        <taxon>Entomobryomorpha</taxon>
        <taxon>Isotomoidea</taxon>
        <taxon>Isotomidae</taxon>
        <taxon>Proisotominae</taxon>
        <taxon>Folsomia</taxon>
    </lineage>
</organism>
<evidence type="ECO:0000256" key="3">
    <source>
        <dbReference type="ARBA" id="ARBA00022833"/>
    </source>
</evidence>
<evidence type="ECO:0000313" key="8">
    <source>
        <dbReference type="Proteomes" id="UP000198287"/>
    </source>
</evidence>
<dbReference type="SMART" id="SM01328">
    <property type="entry name" value="zf-3CxxC"/>
    <property type="match status" value="1"/>
</dbReference>